<dbReference type="PANTHER" id="PTHR37298:SF1">
    <property type="entry name" value="UPF0111 PROTEIN YKAA"/>
    <property type="match status" value="1"/>
</dbReference>
<dbReference type="InterPro" id="IPR052912">
    <property type="entry name" value="UPF0111_domain"/>
</dbReference>
<dbReference type="Gene3D" id="1.20.58.220">
    <property type="entry name" value="Phosphate transport system protein phou homolog 2, domain 2"/>
    <property type="match status" value="1"/>
</dbReference>
<dbReference type="PANTHER" id="PTHR37298">
    <property type="entry name" value="UPF0111 PROTEIN YKAA"/>
    <property type="match status" value="1"/>
</dbReference>
<name>A0A919GNI6_9ACTN</name>
<dbReference type="InterPro" id="IPR038078">
    <property type="entry name" value="PhoU-like_sf"/>
</dbReference>
<gene>
    <name evidence="2" type="ORF">GCM10018793_65350</name>
</gene>
<comment type="caution">
    <text evidence="2">The sequence shown here is derived from an EMBL/GenBank/DDBJ whole genome shotgun (WGS) entry which is preliminary data.</text>
</comment>
<dbReference type="AlphaFoldDB" id="A0A919GNI6"/>
<evidence type="ECO:0000313" key="2">
    <source>
        <dbReference type="EMBL" id="GHH87872.1"/>
    </source>
</evidence>
<proteinExistence type="inferred from homology"/>
<reference evidence="2" key="1">
    <citation type="journal article" date="2014" name="Int. J. Syst. Evol. Microbiol.">
        <title>Complete genome sequence of Corynebacterium casei LMG S-19264T (=DSM 44701T), isolated from a smear-ripened cheese.</title>
        <authorList>
            <consortium name="US DOE Joint Genome Institute (JGI-PGF)"/>
            <person name="Walter F."/>
            <person name="Albersmeier A."/>
            <person name="Kalinowski J."/>
            <person name="Ruckert C."/>
        </authorList>
    </citation>
    <scope>NUCLEOTIDE SEQUENCE</scope>
    <source>
        <strain evidence="2">JCM 5069</strain>
    </source>
</reference>
<dbReference type="Proteomes" id="UP000603708">
    <property type="component" value="Unassembled WGS sequence"/>
</dbReference>
<evidence type="ECO:0000256" key="1">
    <source>
        <dbReference type="ARBA" id="ARBA00008591"/>
    </source>
</evidence>
<evidence type="ECO:0000313" key="3">
    <source>
        <dbReference type="Proteomes" id="UP000603708"/>
    </source>
</evidence>
<dbReference type="EMBL" id="BNCD01000031">
    <property type="protein sequence ID" value="GHH87872.1"/>
    <property type="molecule type" value="Genomic_DNA"/>
</dbReference>
<dbReference type="InterPro" id="IPR018445">
    <property type="entry name" value="Put_Phosphate_transp_reg"/>
</dbReference>
<comment type="similarity">
    <text evidence="1">Belongs to the UPF0111 family.</text>
</comment>
<reference evidence="2" key="2">
    <citation type="submission" date="2020-09" db="EMBL/GenBank/DDBJ databases">
        <authorList>
            <person name="Sun Q."/>
            <person name="Ohkuma M."/>
        </authorList>
    </citation>
    <scope>NUCLEOTIDE SEQUENCE</scope>
    <source>
        <strain evidence="2">JCM 5069</strain>
    </source>
</reference>
<protein>
    <submittedName>
        <fullName evidence="2">Phosphate transport regulator</fullName>
    </submittedName>
</protein>
<organism evidence="2 3">
    <name type="scientific">Streptomyces sulfonofaciens</name>
    <dbReference type="NCBI Taxonomy" id="68272"/>
    <lineage>
        <taxon>Bacteria</taxon>
        <taxon>Bacillati</taxon>
        <taxon>Actinomycetota</taxon>
        <taxon>Actinomycetes</taxon>
        <taxon>Kitasatosporales</taxon>
        <taxon>Streptomycetaceae</taxon>
        <taxon>Streptomyces</taxon>
    </lineage>
</organism>
<keyword evidence="3" id="KW-1185">Reference proteome</keyword>
<dbReference type="Pfam" id="PF01865">
    <property type="entry name" value="PhoU_div"/>
    <property type="match status" value="1"/>
</dbReference>
<sequence>MPSISLTDYQSTRGPYVRFRLTPRETSFYDMFAASADNIVTGSKLLMELLGADSSARAEIAERMRAAEHAGDDATHAIFHQLNSSFITPFDREDIYALASSLDDIMDFMEEAVDLVVLYQIEELPKGVEQQIEVLARAADLTAEAMPNLRTMDNLTEYWIEVNRLENQADQIHRKLLAHLFNGKYDAIEVLKLKQIVDVLEEAADAFEHVANTVETIAVKES</sequence>
<accession>A0A919GNI6</accession>
<dbReference type="SUPFAM" id="SSF109755">
    <property type="entry name" value="PhoU-like"/>
    <property type="match status" value="1"/>
</dbReference>